<gene>
    <name evidence="2" type="ORF">ACELLULO517_25705</name>
</gene>
<comment type="caution">
    <text evidence="2">The sequence shown here is derived from an EMBL/GenBank/DDBJ whole genome shotgun (WGS) entry which is preliminary data.</text>
</comment>
<name>A0A963Z6W5_9PROT</name>
<dbReference type="EMBL" id="JAESVA010000015">
    <property type="protein sequence ID" value="MCB8883671.1"/>
    <property type="molecule type" value="Genomic_DNA"/>
</dbReference>
<evidence type="ECO:0000313" key="3">
    <source>
        <dbReference type="Proteomes" id="UP000721844"/>
    </source>
</evidence>
<dbReference type="GO" id="GO:0030170">
    <property type="term" value="F:pyridoxal phosphate binding"/>
    <property type="evidence" value="ECO:0007669"/>
    <property type="project" value="InterPro"/>
</dbReference>
<dbReference type="PROSITE" id="PS51340">
    <property type="entry name" value="MOSC"/>
    <property type="match status" value="1"/>
</dbReference>
<evidence type="ECO:0000313" key="2">
    <source>
        <dbReference type="EMBL" id="MCB8883671.1"/>
    </source>
</evidence>
<dbReference type="SUPFAM" id="SSF50800">
    <property type="entry name" value="PK beta-barrel domain-like"/>
    <property type="match status" value="1"/>
</dbReference>
<sequence length="255" mass="28099">MVHVTELYRYPIKGLSAQPTDVLPLSETGGVAHDRSYGLALGTTMFDPRKPEPLDKGHFLMLRANESLARLQTHFSEQTSILTIQQNGRDVMKTNLSSDEGRAAAETFFTDFAGLAARGRIRLVDAPGHKFTDVSVVSPVMMRAISVINLATVRSLESAVGHEIHPLRFRANVYLEGLEAGSELDWVGREISIGGVRFRGALRTRRCAAIDVNPITAERDTHLPRAIFRHFGHSDLGIYLEILGDGYLTVGDPVH</sequence>
<dbReference type="Proteomes" id="UP000721844">
    <property type="component" value="Unassembled WGS sequence"/>
</dbReference>
<dbReference type="Pfam" id="PF03476">
    <property type="entry name" value="MOSC_N"/>
    <property type="match status" value="1"/>
</dbReference>
<dbReference type="RefSeq" id="WP_227310350.1">
    <property type="nucleotide sequence ID" value="NZ_JAESVA010000015.1"/>
</dbReference>
<dbReference type="InterPro" id="IPR005303">
    <property type="entry name" value="MOCOS_middle"/>
</dbReference>
<reference evidence="2 3" key="1">
    <citation type="journal article" date="2021" name="Microorganisms">
        <title>Acidisoma silvae sp. nov. and Acidisomacellulosilytica sp. nov., Two Acidophilic Bacteria Isolated from Decaying Wood, Hydrolyzing Cellulose and Producing Poly-3-hydroxybutyrate.</title>
        <authorList>
            <person name="Mieszkin S."/>
            <person name="Pouder E."/>
            <person name="Uroz S."/>
            <person name="Simon-Colin C."/>
            <person name="Alain K."/>
        </authorList>
    </citation>
    <scope>NUCLEOTIDE SEQUENCE [LARGE SCALE GENOMIC DNA]</scope>
    <source>
        <strain evidence="2 3">HW T5.17</strain>
    </source>
</reference>
<accession>A0A963Z6W5</accession>
<dbReference type="Pfam" id="PF03473">
    <property type="entry name" value="MOSC"/>
    <property type="match status" value="1"/>
</dbReference>
<evidence type="ECO:0000259" key="1">
    <source>
        <dbReference type="PROSITE" id="PS51340"/>
    </source>
</evidence>
<dbReference type="GO" id="GO:0003824">
    <property type="term" value="F:catalytic activity"/>
    <property type="evidence" value="ECO:0007669"/>
    <property type="project" value="InterPro"/>
</dbReference>
<keyword evidence="3" id="KW-1185">Reference proteome</keyword>
<dbReference type="InterPro" id="IPR005302">
    <property type="entry name" value="MoCF_Sase_C"/>
</dbReference>
<dbReference type="GO" id="GO:0030151">
    <property type="term" value="F:molybdenum ion binding"/>
    <property type="evidence" value="ECO:0007669"/>
    <property type="project" value="InterPro"/>
</dbReference>
<protein>
    <submittedName>
        <fullName evidence="2">MOSC domain-containing protein</fullName>
    </submittedName>
</protein>
<feature type="domain" description="MOSC" evidence="1">
    <location>
        <begin position="107"/>
        <end position="255"/>
    </location>
</feature>
<organism evidence="2 3">
    <name type="scientific">Acidisoma cellulosilyticum</name>
    <dbReference type="NCBI Taxonomy" id="2802395"/>
    <lineage>
        <taxon>Bacteria</taxon>
        <taxon>Pseudomonadati</taxon>
        <taxon>Pseudomonadota</taxon>
        <taxon>Alphaproteobacteria</taxon>
        <taxon>Acetobacterales</taxon>
        <taxon>Acidocellaceae</taxon>
        <taxon>Acidisoma</taxon>
    </lineage>
</organism>
<dbReference type="AlphaFoldDB" id="A0A963Z6W5"/>
<proteinExistence type="predicted"/>
<dbReference type="InterPro" id="IPR011037">
    <property type="entry name" value="Pyrv_Knase-like_insert_dom_sf"/>
</dbReference>